<keyword evidence="3 5" id="KW-1133">Transmembrane helix</keyword>
<keyword evidence="2 5" id="KW-0812">Transmembrane</keyword>
<comment type="subcellular location">
    <subcellularLocation>
        <location evidence="1">Membrane</location>
        <topology evidence="1">Multi-pass membrane protein</topology>
    </subcellularLocation>
</comment>
<evidence type="ECO:0000313" key="7">
    <source>
        <dbReference type="Proteomes" id="UP001500185"/>
    </source>
</evidence>
<feature type="transmembrane region" description="Helical" evidence="5">
    <location>
        <begin position="230"/>
        <end position="251"/>
    </location>
</feature>
<feature type="transmembrane region" description="Helical" evidence="5">
    <location>
        <begin position="388"/>
        <end position="407"/>
    </location>
</feature>
<evidence type="ECO:0000256" key="4">
    <source>
        <dbReference type="ARBA" id="ARBA00023136"/>
    </source>
</evidence>
<evidence type="ECO:0000256" key="2">
    <source>
        <dbReference type="ARBA" id="ARBA00022692"/>
    </source>
</evidence>
<dbReference type="EMBL" id="BAAAGG010000005">
    <property type="protein sequence ID" value="GAA0757452.1"/>
    <property type="molecule type" value="Genomic_DNA"/>
</dbReference>
<feature type="transmembrane region" description="Helical" evidence="5">
    <location>
        <begin position="283"/>
        <end position="304"/>
    </location>
</feature>
<dbReference type="InterPro" id="IPR001046">
    <property type="entry name" value="NRAMP_fam"/>
</dbReference>
<evidence type="ECO:0000256" key="5">
    <source>
        <dbReference type="SAM" id="Phobius"/>
    </source>
</evidence>
<keyword evidence="4 5" id="KW-0472">Membrane</keyword>
<dbReference type="Gene3D" id="1.20.1740.10">
    <property type="entry name" value="Amino acid/polyamine transporter I"/>
    <property type="match status" value="1"/>
</dbReference>
<proteinExistence type="predicted"/>
<evidence type="ECO:0000313" key="6">
    <source>
        <dbReference type="EMBL" id="GAA0757452.1"/>
    </source>
</evidence>
<evidence type="ECO:0000256" key="1">
    <source>
        <dbReference type="ARBA" id="ARBA00004141"/>
    </source>
</evidence>
<feature type="transmembrane region" description="Helical" evidence="5">
    <location>
        <begin position="142"/>
        <end position="164"/>
    </location>
</feature>
<sequence length="414" mass="45965">MPLRGLLRHIGPGFLLAGAAIGVSHLVQATRAGADYGVVLIFAILIACLTKYPFMEFGSRYASATGKNLIDGYRTLGPGYLKVFALITISTMFIIQAAVTIVSAGLAEYLFEFGWSNFTWSLLLLIFCILILLIGKYKKLDFLMKIVISFLTVCTLFSVVVAAFQIDFSSISFNKSPELWTLSGVGFVIALMGWMPIPIDASVWHSIWIQEKAYQTHHQTNLKEAGFDFNLGYISATLLGILFFMMGLFLMNNSNISFASGSVAFSGQLIEMYTQTLGEWSRVLIAFIAFVTMFSTTLTVTDAFPRVMSKLIQSGKQSRKEQKTYQLFIIVIPVVALGILYTLKSTFTVLVDFAAGLSFLASPVLAWFNLKLMTNKNNKIMISSGYLLFSKVCLFFLVCFGLGYIVYEVFNYLG</sequence>
<feature type="transmembrane region" description="Helical" evidence="5">
    <location>
        <begin position="325"/>
        <end position="343"/>
    </location>
</feature>
<dbReference type="Proteomes" id="UP001500185">
    <property type="component" value="Unassembled WGS sequence"/>
</dbReference>
<protein>
    <submittedName>
        <fullName evidence="6">Divalent metal cation transporter</fullName>
    </submittedName>
</protein>
<dbReference type="NCBIfam" id="NF037982">
    <property type="entry name" value="Nramp_1"/>
    <property type="match status" value="1"/>
</dbReference>
<feature type="transmembrane region" description="Helical" evidence="5">
    <location>
        <begin position="79"/>
        <end position="106"/>
    </location>
</feature>
<organism evidence="6 7">
    <name type="scientific">Psychroflexus lacisalsi</name>
    <dbReference type="NCBI Taxonomy" id="503928"/>
    <lineage>
        <taxon>Bacteria</taxon>
        <taxon>Pseudomonadati</taxon>
        <taxon>Bacteroidota</taxon>
        <taxon>Flavobacteriia</taxon>
        <taxon>Flavobacteriales</taxon>
        <taxon>Flavobacteriaceae</taxon>
        <taxon>Psychroflexus</taxon>
    </lineage>
</organism>
<evidence type="ECO:0000256" key="3">
    <source>
        <dbReference type="ARBA" id="ARBA00022989"/>
    </source>
</evidence>
<keyword evidence="7" id="KW-1185">Reference proteome</keyword>
<feature type="transmembrane region" description="Helical" evidence="5">
    <location>
        <begin position="349"/>
        <end position="368"/>
    </location>
</feature>
<accession>A0ABP3VFC2</accession>
<reference evidence="7" key="1">
    <citation type="journal article" date="2019" name="Int. J. Syst. Evol. Microbiol.">
        <title>The Global Catalogue of Microorganisms (GCM) 10K type strain sequencing project: providing services to taxonomists for standard genome sequencing and annotation.</title>
        <authorList>
            <consortium name="The Broad Institute Genomics Platform"/>
            <consortium name="The Broad Institute Genome Sequencing Center for Infectious Disease"/>
            <person name="Wu L."/>
            <person name="Ma J."/>
        </authorList>
    </citation>
    <scope>NUCLEOTIDE SEQUENCE [LARGE SCALE GENOMIC DNA]</scope>
    <source>
        <strain evidence="7">JCM 16231</strain>
    </source>
</reference>
<feature type="transmembrane region" description="Helical" evidence="5">
    <location>
        <begin position="118"/>
        <end position="135"/>
    </location>
</feature>
<feature type="transmembrane region" description="Helical" evidence="5">
    <location>
        <begin position="39"/>
        <end position="58"/>
    </location>
</feature>
<dbReference type="Pfam" id="PF01566">
    <property type="entry name" value="Nramp"/>
    <property type="match status" value="1"/>
</dbReference>
<comment type="caution">
    <text evidence="6">The sequence shown here is derived from an EMBL/GenBank/DDBJ whole genome shotgun (WGS) entry which is preliminary data.</text>
</comment>
<gene>
    <name evidence="6" type="ORF">GCM10009433_13700</name>
</gene>
<feature type="transmembrane region" description="Helical" evidence="5">
    <location>
        <begin position="184"/>
        <end position="209"/>
    </location>
</feature>
<name>A0ABP3VFC2_9FLAO</name>